<dbReference type="InterPro" id="IPR050523">
    <property type="entry name" value="AKR_Detox_Biosynth"/>
</dbReference>
<dbReference type="InterPro" id="IPR036812">
    <property type="entry name" value="NAD(P)_OxRdtase_dom_sf"/>
</dbReference>
<evidence type="ECO:0000259" key="1">
    <source>
        <dbReference type="Pfam" id="PF00248"/>
    </source>
</evidence>
<proteinExistence type="predicted"/>
<evidence type="ECO:0000313" key="2">
    <source>
        <dbReference type="EMBL" id="MFG6109508.1"/>
    </source>
</evidence>
<dbReference type="InterPro" id="IPR023210">
    <property type="entry name" value="NADP_OxRdtase_dom"/>
</dbReference>
<organism evidence="2 3">
    <name type="scientific">Stenotrophomonas nematodicola</name>
    <dbReference type="NCBI Taxonomy" id="2656746"/>
    <lineage>
        <taxon>Bacteria</taxon>
        <taxon>Pseudomonadati</taxon>
        <taxon>Pseudomonadota</taxon>
        <taxon>Gammaproteobacteria</taxon>
        <taxon>Lysobacterales</taxon>
        <taxon>Lysobacteraceae</taxon>
        <taxon>Stenotrophomonas</taxon>
    </lineage>
</organism>
<reference evidence="2 3" key="1">
    <citation type="submission" date="2024-09" db="EMBL/GenBank/DDBJ databases">
        <authorList>
            <consortium name="All-Russian atlas of soil microorganisms"/>
            <consortium name="as a basis for the search for new antimicrobial producers and enzymes with unique properties"/>
            <person name="Sokolova E.A."/>
            <person name="Voronina E.N."/>
        </authorList>
    </citation>
    <scope>NUCLEOTIDE SEQUENCE [LARGE SCALE GENOMIC DNA]</scope>
    <source>
        <strain evidence="2 3">AF-22b-331.1</strain>
    </source>
</reference>
<feature type="domain" description="NADP-dependent oxidoreductase" evidence="1">
    <location>
        <begin position="16"/>
        <end position="314"/>
    </location>
</feature>
<dbReference type="PANTHER" id="PTHR43364">
    <property type="entry name" value="NADH-SPECIFIC METHYLGLYOXAL REDUCTASE-RELATED"/>
    <property type="match status" value="1"/>
</dbReference>
<protein>
    <submittedName>
        <fullName evidence="2">Aldo/keto reductase</fullName>
    </submittedName>
</protein>
<dbReference type="Pfam" id="PF00248">
    <property type="entry name" value="Aldo_ket_red"/>
    <property type="match status" value="1"/>
</dbReference>
<accession>A0ABW7D067</accession>
<dbReference type="PANTHER" id="PTHR43364:SF6">
    <property type="entry name" value="OXIDOREDUCTASE-RELATED"/>
    <property type="match status" value="1"/>
</dbReference>
<evidence type="ECO:0000313" key="3">
    <source>
        <dbReference type="Proteomes" id="UP001605261"/>
    </source>
</evidence>
<dbReference type="Gene3D" id="3.20.20.100">
    <property type="entry name" value="NADP-dependent oxidoreductase domain"/>
    <property type="match status" value="1"/>
</dbReference>
<name>A0ABW7D067_9GAMM</name>
<dbReference type="RefSeq" id="WP_394163182.1">
    <property type="nucleotide sequence ID" value="NZ_JBHGCJ010000006.1"/>
</dbReference>
<comment type="caution">
    <text evidence="2">The sequence shown here is derived from an EMBL/GenBank/DDBJ whole genome shotgun (WGS) entry which is preliminary data.</text>
</comment>
<dbReference type="SUPFAM" id="SSF51430">
    <property type="entry name" value="NAD(P)-linked oxidoreductase"/>
    <property type="match status" value="1"/>
</dbReference>
<dbReference type="EMBL" id="JBHGCJ010000006">
    <property type="protein sequence ID" value="MFG6109508.1"/>
    <property type="molecule type" value="Genomic_DNA"/>
</dbReference>
<gene>
    <name evidence="2" type="ORF">ACEU0G_003521</name>
</gene>
<keyword evidence="3" id="KW-1185">Reference proteome</keyword>
<dbReference type="Proteomes" id="UP001605261">
    <property type="component" value="Unassembled WGS sequence"/>
</dbReference>
<sequence>MTVTRELGRSGLQVAPIAFGGNVFGWSADEKTSFALLDAFVDAGFNLVDTADAYSAWVPGNAGGESETILGRWFKHSGKRDKVVLATKVAKWAERPGLSADNIAAAVEDSLRRLQTDVIDLYQAHEDDESTPLETTLAAFGRLIEQGKVRAIGASNYSASRLHDALKVSADYKLPRYETLQPEYNLYDRSGYEAGLEPLVREQGLGVISYYSLASGFLSGKYRRAEDAAKSSARGRSVVDKYLNPRGLRILTALDDIAGKHGASASQVALAWLIARPGITAPIVSATSVEQLKDVLAAAQVRLSAEDVAQLDAASAEQD</sequence>
<dbReference type="CDD" id="cd19081">
    <property type="entry name" value="AKR_AKR9C1"/>
    <property type="match status" value="1"/>
</dbReference>